<dbReference type="AlphaFoldDB" id="A0A835SL14"/>
<feature type="signal peptide" evidence="6">
    <location>
        <begin position="1"/>
        <end position="24"/>
    </location>
</feature>
<evidence type="ECO:0000256" key="6">
    <source>
        <dbReference type="SAM" id="SignalP"/>
    </source>
</evidence>
<feature type="binding site" evidence="4">
    <location>
        <position position="704"/>
    </location>
    <ligand>
        <name>Zn(2+)</name>
        <dbReference type="ChEBI" id="CHEBI:29105"/>
    </ligand>
</feature>
<evidence type="ECO:0000259" key="7">
    <source>
        <dbReference type="Pfam" id="PF04734"/>
    </source>
</evidence>
<evidence type="ECO:0000256" key="1">
    <source>
        <dbReference type="ARBA" id="ARBA00009835"/>
    </source>
</evidence>
<reference evidence="9" key="1">
    <citation type="journal article" date="2020" name="bioRxiv">
        <title>Comparative genomics of Chlamydomonas.</title>
        <authorList>
            <person name="Craig R.J."/>
            <person name="Hasan A.R."/>
            <person name="Ness R.W."/>
            <person name="Keightley P.D."/>
        </authorList>
    </citation>
    <scope>NUCLEOTIDE SEQUENCE</scope>
    <source>
        <strain evidence="9">SAG 7.73</strain>
    </source>
</reference>
<gene>
    <name evidence="9" type="ORF">HXX76_014657</name>
</gene>
<dbReference type="InterPro" id="IPR031329">
    <property type="entry name" value="NEUT/ALK_ceramidase_N"/>
</dbReference>
<feature type="binding site" evidence="4">
    <location>
        <position position="273"/>
    </location>
    <ligand>
        <name>Zn(2+)</name>
        <dbReference type="ChEBI" id="CHEBI:29105"/>
    </ligand>
</feature>
<feature type="compositionally biased region" description="Gly residues" evidence="5">
    <location>
        <begin position="401"/>
        <end position="415"/>
    </location>
</feature>
<dbReference type="Pfam" id="PF17048">
    <property type="entry name" value="Ceramidse_alk_C"/>
    <property type="match status" value="2"/>
</dbReference>
<accession>A0A835SL14</accession>
<keyword evidence="3" id="KW-0378">Hydrolase</keyword>
<name>A0A835SL14_CHLIN</name>
<evidence type="ECO:0000256" key="2">
    <source>
        <dbReference type="ARBA" id="ARBA00011891"/>
    </source>
</evidence>
<feature type="region of interest" description="Disordered" evidence="5">
    <location>
        <begin position="880"/>
        <end position="905"/>
    </location>
</feature>
<dbReference type="Gene3D" id="2.60.40.2300">
    <property type="entry name" value="Neutral/alkaline non-lysosomal ceramidase, C-terminal domain"/>
    <property type="match status" value="2"/>
</dbReference>
<feature type="chain" id="PRO_5032502686" description="ceramidase" evidence="6">
    <location>
        <begin position="25"/>
        <end position="1061"/>
    </location>
</feature>
<sequence>MALGRPAALLLLVAASMSCYCCTAEYLVGVGTGDITGPVADVNLMGYAQPLQTARGLHTRLAARAFMFAEAADPSRRFVYVSADACMASQLVSLRVVQALQAEYGSELYGFDNVAISGTHTHASPAGFLQYLLYDITSLGFVTQSFDAMVDGILAAIRAAHASLQPGRVSLAAGQLAGASINRSPTAYAANPPEERALYDSDVDTDMVLLRLEAEADAAVAAGPAAVAAGGAVAGGTSGAAAGEASGEAAAGAGGGAGGHPLGLGALGWFAVHCTSLNNTNRLVSGDNKAAASLLLERWAAEAEARASAAAAAEAGASGAKETAAEAVDSGGAAGAGESQQGRGQAAWAAAQSAAAAAAAASAALGLRLGDITSPQPELAAAAAGGRAAQPFAFRLRGASESGGAGGAGSAGNSGSGSSSGSSSSSGDGGGGASAGGGGGGAGGGGAPQRFSRGFVAAVAQAAVGDTSPNTAGAYCLDTGLPCEPEHSTCNGRNELCHGRGPAWPDDRASAALIGGRQAEAARRLYLAAAAQAPLAGPLAYRSSFLDMANVTVAPVTDGPGGWRPRGGRTCPAAMGMSFAAGTTDGPGAFDFTQGDTKGPPLWRLVARLVAAPSAQQVACQAPKPILLDTGQITVPYAWQPRITQVSLLRLGRLLIACLPGEPTTMAGRRIKRALAARFAAAAGPGQPPPVVVVSGLTGTYSSYITTWEEYQVQRYEGASTLYGPHTLDAYIQELLALADSMLSGSPHDPTAGGEVRPPDLQAAQWGLLPPVVLDAVPPGALFGQVTQQPGRASYAPGQVVNATFRAANPRNNLHTNGSFMAVERWQPAANRRPRYANGQAVAAAAGQGLVTGALNMLRASGAQLWRLLRKAAQLPAASGAGSAAQSGSSSSSSSSSSSGSHAGLTGAGAAAAAAKEAAAANAADAEVGFAAQSACDQQGPLLRAAAVAAAAAEGAAGLEAGEEGGEGEWVVVHDDRDWVTRFQLDRPAELSPLSYATLVWEVPAGTPPGAYRLRYRGDAKTLSGAVRPFEGCSAAFRVEAAATAEEDGGERQKLPQQPAG</sequence>
<dbReference type="EC" id="3.5.1.23" evidence="2"/>
<dbReference type="GO" id="GO:0046512">
    <property type="term" value="P:sphingosine biosynthetic process"/>
    <property type="evidence" value="ECO:0007669"/>
    <property type="project" value="TreeGrafter"/>
</dbReference>
<feature type="domain" description="Neutral/alkaline non-lysosomal ceramidase N-terminal" evidence="7">
    <location>
        <begin position="26"/>
        <end position="218"/>
    </location>
</feature>
<comment type="cofactor">
    <cofactor evidence="4">
        <name>Zn(2+)</name>
        <dbReference type="ChEBI" id="CHEBI:29105"/>
    </cofactor>
    <text evidence="4">Binds 1 zinc ion per subunit.</text>
</comment>
<evidence type="ECO:0000313" key="9">
    <source>
        <dbReference type="EMBL" id="KAG2424279.1"/>
    </source>
</evidence>
<organism evidence="9 10">
    <name type="scientific">Chlamydomonas incerta</name>
    <dbReference type="NCBI Taxonomy" id="51695"/>
    <lineage>
        <taxon>Eukaryota</taxon>
        <taxon>Viridiplantae</taxon>
        <taxon>Chlorophyta</taxon>
        <taxon>core chlorophytes</taxon>
        <taxon>Chlorophyceae</taxon>
        <taxon>CS clade</taxon>
        <taxon>Chlamydomonadales</taxon>
        <taxon>Chlamydomonadaceae</taxon>
        <taxon>Chlamydomonas</taxon>
    </lineage>
</organism>
<dbReference type="GO" id="GO:0017040">
    <property type="term" value="F:N-acylsphingosine amidohydrolase activity"/>
    <property type="evidence" value="ECO:0007669"/>
    <property type="project" value="UniProtKB-EC"/>
</dbReference>
<keyword evidence="4" id="KW-0479">Metal-binding</keyword>
<dbReference type="InterPro" id="IPR006823">
    <property type="entry name" value="Ceramidase_alk"/>
</dbReference>
<comment type="caution">
    <text evidence="9">The sequence shown here is derived from an EMBL/GenBank/DDBJ whole genome shotgun (WGS) entry which is preliminary data.</text>
</comment>
<proteinExistence type="inferred from homology"/>
<keyword evidence="4" id="KW-0862">Zinc</keyword>
<dbReference type="PANTHER" id="PTHR12670:SF1">
    <property type="entry name" value="NEUTRAL CERAMIDASE"/>
    <property type="match status" value="1"/>
</dbReference>
<evidence type="ECO:0000256" key="3">
    <source>
        <dbReference type="ARBA" id="ARBA00022801"/>
    </source>
</evidence>
<feature type="region of interest" description="Disordered" evidence="5">
    <location>
        <begin position="400"/>
        <end position="447"/>
    </location>
</feature>
<keyword evidence="6" id="KW-0732">Signal</keyword>
<feature type="binding site" evidence="4">
    <location>
        <position position="662"/>
    </location>
    <ligand>
        <name>Zn(2+)</name>
        <dbReference type="ChEBI" id="CHEBI:29105"/>
    </ligand>
</feature>
<dbReference type="OrthoDB" id="191371at2759"/>
<feature type="compositionally biased region" description="Gly residues" evidence="5">
    <location>
        <begin position="427"/>
        <end position="447"/>
    </location>
</feature>
<evidence type="ECO:0000256" key="5">
    <source>
        <dbReference type="SAM" id="MobiDB-lite"/>
    </source>
</evidence>
<keyword evidence="10" id="KW-1185">Reference proteome</keyword>
<protein>
    <recommendedName>
        <fullName evidence="2">ceramidase</fullName>
        <ecNumber evidence="2">3.5.1.23</ecNumber>
    </recommendedName>
</protein>
<dbReference type="GO" id="GO:0046872">
    <property type="term" value="F:metal ion binding"/>
    <property type="evidence" value="ECO:0007669"/>
    <property type="project" value="UniProtKB-KW"/>
</dbReference>
<feature type="binding site" evidence="4">
    <location>
        <position position="120"/>
    </location>
    <ligand>
        <name>Zn(2+)</name>
        <dbReference type="ChEBI" id="CHEBI:29105"/>
    </ligand>
</feature>
<dbReference type="GO" id="GO:0042759">
    <property type="term" value="P:long-chain fatty acid biosynthetic process"/>
    <property type="evidence" value="ECO:0007669"/>
    <property type="project" value="TreeGrafter"/>
</dbReference>
<dbReference type="GO" id="GO:0046514">
    <property type="term" value="P:ceramide catabolic process"/>
    <property type="evidence" value="ECO:0007669"/>
    <property type="project" value="InterPro"/>
</dbReference>
<dbReference type="GO" id="GO:0016020">
    <property type="term" value="C:membrane"/>
    <property type="evidence" value="ECO:0007669"/>
    <property type="project" value="GOC"/>
</dbReference>
<feature type="domain" description="Neutral/alkaline non-lysosomal ceramidase C-terminal" evidence="8">
    <location>
        <begin position="738"/>
        <end position="829"/>
    </location>
</feature>
<dbReference type="Pfam" id="PF04734">
    <property type="entry name" value="Ceramidase_alk"/>
    <property type="match status" value="2"/>
</dbReference>
<dbReference type="Proteomes" id="UP000650467">
    <property type="component" value="Unassembled WGS sequence"/>
</dbReference>
<dbReference type="EMBL" id="JAEHOC010000067">
    <property type="protein sequence ID" value="KAG2424279.1"/>
    <property type="molecule type" value="Genomic_DNA"/>
</dbReference>
<feature type="domain" description="Neutral/alkaline non-lysosomal ceramidase N-terminal" evidence="7">
    <location>
        <begin position="264"/>
        <end position="733"/>
    </location>
</feature>
<evidence type="ECO:0000259" key="8">
    <source>
        <dbReference type="Pfam" id="PF17048"/>
    </source>
</evidence>
<feature type="compositionally biased region" description="Low complexity" evidence="5">
    <location>
        <begin position="416"/>
        <end position="426"/>
    </location>
</feature>
<dbReference type="InterPro" id="IPR031331">
    <property type="entry name" value="NEUT/ALK_ceramidase_C"/>
</dbReference>
<dbReference type="PANTHER" id="PTHR12670">
    <property type="entry name" value="CERAMIDASE"/>
    <property type="match status" value="1"/>
</dbReference>
<dbReference type="InterPro" id="IPR038445">
    <property type="entry name" value="NCDase_C_sf"/>
</dbReference>
<comment type="similarity">
    <text evidence="1">Belongs to the neutral ceramidase family.</text>
</comment>
<evidence type="ECO:0000256" key="4">
    <source>
        <dbReference type="PIRSR" id="PIRSR606823-2"/>
    </source>
</evidence>
<dbReference type="GO" id="GO:0005576">
    <property type="term" value="C:extracellular region"/>
    <property type="evidence" value="ECO:0007669"/>
    <property type="project" value="TreeGrafter"/>
</dbReference>
<feature type="domain" description="Neutral/alkaline non-lysosomal ceramidase C-terminal" evidence="8">
    <location>
        <begin position="964"/>
        <end position="1039"/>
    </location>
</feature>
<dbReference type="PROSITE" id="PS51257">
    <property type="entry name" value="PROKAR_LIPOPROTEIN"/>
    <property type="match status" value="1"/>
</dbReference>
<evidence type="ECO:0000313" key="10">
    <source>
        <dbReference type="Proteomes" id="UP000650467"/>
    </source>
</evidence>